<dbReference type="PANTHER" id="PTHR43806:SF11">
    <property type="entry name" value="CEREVISIN-RELATED"/>
    <property type="match status" value="1"/>
</dbReference>
<feature type="domain" description="Peptidase S8/S53" evidence="7">
    <location>
        <begin position="365"/>
        <end position="608"/>
    </location>
</feature>
<evidence type="ECO:0000256" key="1">
    <source>
        <dbReference type="ARBA" id="ARBA00011073"/>
    </source>
</evidence>
<feature type="compositionally biased region" description="Low complexity" evidence="6">
    <location>
        <begin position="236"/>
        <end position="245"/>
    </location>
</feature>
<dbReference type="InterPro" id="IPR023828">
    <property type="entry name" value="Peptidase_S8_Ser-AS"/>
</dbReference>
<dbReference type="PANTHER" id="PTHR43806">
    <property type="entry name" value="PEPTIDASE S8"/>
    <property type="match status" value="1"/>
</dbReference>
<dbReference type="PROSITE" id="PS00138">
    <property type="entry name" value="SUBTILASE_SER"/>
    <property type="match status" value="1"/>
</dbReference>
<keyword evidence="9" id="KW-1185">Reference proteome</keyword>
<dbReference type="InterPro" id="IPR015500">
    <property type="entry name" value="Peptidase_S8_subtilisin-rel"/>
</dbReference>
<dbReference type="Proteomes" id="UP000316649">
    <property type="component" value="Unassembled WGS sequence"/>
</dbReference>
<dbReference type="InterPro" id="IPR036852">
    <property type="entry name" value="Peptidase_S8/S53_dom_sf"/>
</dbReference>
<evidence type="ECO:0000256" key="2">
    <source>
        <dbReference type="ARBA" id="ARBA00022670"/>
    </source>
</evidence>
<feature type="active site" description="Charge relay system" evidence="5">
    <location>
        <position position="374"/>
    </location>
</feature>
<dbReference type="Pfam" id="PF00082">
    <property type="entry name" value="Peptidase_S8"/>
    <property type="match status" value="1"/>
</dbReference>
<dbReference type="EMBL" id="VMNH01000018">
    <property type="protein sequence ID" value="TVO71958.1"/>
    <property type="molecule type" value="Genomic_DNA"/>
</dbReference>
<dbReference type="InterPro" id="IPR013783">
    <property type="entry name" value="Ig-like_fold"/>
</dbReference>
<feature type="active site" description="Charge relay system" evidence="5">
    <location>
        <position position="562"/>
    </location>
</feature>
<dbReference type="SUPFAM" id="SSF52743">
    <property type="entry name" value="Subtilisin-like"/>
    <property type="match status" value="1"/>
</dbReference>
<feature type="region of interest" description="Disordered" evidence="6">
    <location>
        <begin position="183"/>
        <end position="219"/>
    </location>
</feature>
<feature type="active site" description="Charge relay system" evidence="5">
    <location>
        <position position="406"/>
    </location>
</feature>
<keyword evidence="3 5" id="KW-0378">Hydrolase</keyword>
<accession>A0A558DZM9</accession>
<evidence type="ECO:0000313" key="9">
    <source>
        <dbReference type="Proteomes" id="UP000316649"/>
    </source>
</evidence>
<dbReference type="Gene3D" id="2.60.40.10">
    <property type="entry name" value="Immunoglobulins"/>
    <property type="match status" value="1"/>
</dbReference>
<evidence type="ECO:0000256" key="3">
    <source>
        <dbReference type="ARBA" id="ARBA00022801"/>
    </source>
</evidence>
<feature type="compositionally biased region" description="Polar residues" evidence="6">
    <location>
        <begin position="183"/>
        <end position="209"/>
    </location>
</feature>
<reference evidence="8 9" key="1">
    <citation type="submission" date="2019-07" db="EMBL/GenBank/DDBJ databases">
        <title>The pathways for chlorine oxyanion respiration interact through the shared metabolite chlorate.</title>
        <authorList>
            <person name="Barnum T.P."/>
            <person name="Cheng Y."/>
            <person name="Hill K.A."/>
            <person name="Lucas L.N."/>
            <person name="Carlson H.K."/>
            <person name="Coates J.D."/>
        </authorList>
    </citation>
    <scope>NUCLEOTIDE SEQUENCE [LARGE SCALE GENOMIC DNA]</scope>
    <source>
        <strain evidence="8 9">BK-1</strain>
    </source>
</reference>
<dbReference type="InterPro" id="IPR000209">
    <property type="entry name" value="Peptidase_S8/S53_dom"/>
</dbReference>
<keyword evidence="4 5" id="KW-0720">Serine protease</keyword>
<dbReference type="GO" id="GO:0006508">
    <property type="term" value="P:proteolysis"/>
    <property type="evidence" value="ECO:0007669"/>
    <property type="project" value="UniProtKB-KW"/>
</dbReference>
<dbReference type="PRINTS" id="PR00723">
    <property type="entry name" value="SUBTILISIN"/>
</dbReference>
<comment type="similarity">
    <text evidence="1 5">Belongs to the peptidase S8 family.</text>
</comment>
<evidence type="ECO:0000256" key="6">
    <source>
        <dbReference type="SAM" id="MobiDB-lite"/>
    </source>
</evidence>
<dbReference type="InterPro" id="IPR050131">
    <property type="entry name" value="Peptidase_S8_subtilisin-like"/>
</dbReference>
<dbReference type="PROSITE" id="PS51892">
    <property type="entry name" value="SUBTILASE"/>
    <property type="match status" value="1"/>
</dbReference>
<evidence type="ECO:0000313" key="8">
    <source>
        <dbReference type="EMBL" id="TVO71958.1"/>
    </source>
</evidence>
<name>A0A558DZM9_9GAMM</name>
<dbReference type="AlphaFoldDB" id="A0A558DZM9"/>
<keyword evidence="2 5" id="KW-0645">Protease</keyword>
<dbReference type="OrthoDB" id="5405281at2"/>
<feature type="region of interest" description="Disordered" evidence="6">
    <location>
        <begin position="228"/>
        <end position="247"/>
    </location>
</feature>
<dbReference type="Gene3D" id="3.40.50.200">
    <property type="entry name" value="Peptidase S8/S53 domain"/>
    <property type="match status" value="1"/>
</dbReference>
<sequence>MIQSPIENASCKNCNLPKVSLSMWQKSNNHNSPFILLALLWGYQTGYAAEIGSVVSSTLQNQSSAQLQPQYQVQPQVMEIAVPVITGAIPSGCVNPGDPVQIMGRNFPPQGSAGLALGGNGQHLDATIKSWSTTRIEIVLPLSGLQSGKTYYFGVERPDHSRWLSNISQSLIMCKLPIPTHSSSSTALSRQPMQSSGSRSGFAATSQGNDIPPAASDDVVPPTVLPSPGSAQRFTSSGGSLMSGGLPPPPEAPELVAEIEESGVEPGEILMLSANMDEARILAQQVANYGIRPIRRQQLAGVGLVISTFRLSRDDRISRRLQQIREALPDIWSEANHRYELMADRGTTNLAAQQQIAWRAASGCGKGIRIGMIDAAVEPNHDALQGQSIIKRSFITSGILSASAEHGTSIAIQLTGAPGSHFPGLLPEATLYVAEVFRQEGDGRIQTTTEWVIRALDWLVQQQVNVINMSLGGPRNLLLEKVLERVMSTGISVVAAAGNRGASAPPVYPAAQQGVIAVTAIDQARRIYSQANQGDYIDYSAPGVDVRLARLDGSVVYRSGTSFATPFVTALIANTQQTSKEPDHGLAYLTQQVIDLGVAGKDSVFGWGLVQASSACPSQ</sequence>
<organism evidence="8 9">
    <name type="scientific">Sedimenticola selenatireducens</name>
    <dbReference type="NCBI Taxonomy" id="191960"/>
    <lineage>
        <taxon>Bacteria</taxon>
        <taxon>Pseudomonadati</taxon>
        <taxon>Pseudomonadota</taxon>
        <taxon>Gammaproteobacteria</taxon>
        <taxon>Chromatiales</taxon>
        <taxon>Sedimenticolaceae</taxon>
        <taxon>Sedimenticola</taxon>
    </lineage>
</organism>
<evidence type="ECO:0000259" key="7">
    <source>
        <dbReference type="Pfam" id="PF00082"/>
    </source>
</evidence>
<protein>
    <submittedName>
        <fullName evidence="8">S8 family serine peptidase</fullName>
    </submittedName>
</protein>
<dbReference type="CDD" id="cd05561">
    <property type="entry name" value="Peptidases_S8_4"/>
    <property type="match status" value="1"/>
</dbReference>
<dbReference type="GO" id="GO:0004252">
    <property type="term" value="F:serine-type endopeptidase activity"/>
    <property type="evidence" value="ECO:0007669"/>
    <property type="project" value="UniProtKB-UniRule"/>
</dbReference>
<proteinExistence type="inferred from homology"/>
<gene>
    <name evidence="8" type="ORF">FHP88_13775</name>
</gene>
<evidence type="ECO:0000256" key="4">
    <source>
        <dbReference type="ARBA" id="ARBA00022825"/>
    </source>
</evidence>
<evidence type="ECO:0000256" key="5">
    <source>
        <dbReference type="PROSITE-ProRule" id="PRU01240"/>
    </source>
</evidence>
<comment type="caution">
    <text evidence="8">The sequence shown here is derived from an EMBL/GenBank/DDBJ whole genome shotgun (WGS) entry which is preliminary data.</text>
</comment>